<evidence type="ECO:0000259" key="3">
    <source>
        <dbReference type="PROSITE" id="PS50893"/>
    </source>
</evidence>
<dbReference type="PANTHER" id="PTHR43119:SF1">
    <property type="entry name" value="ABC TRANSPORTER DOMAIN-CONTAINING PROTEIN"/>
    <property type="match status" value="1"/>
</dbReference>
<dbReference type="InterPro" id="IPR017871">
    <property type="entry name" value="ABC_transporter-like_CS"/>
</dbReference>
<dbReference type="InterPro" id="IPR027417">
    <property type="entry name" value="P-loop_NTPase"/>
</dbReference>
<evidence type="ECO:0000256" key="1">
    <source>
        <dbReference type="ARBA" id="ARBA00022741"/>
    </source>
</evidence>
<dbReference type="RefSeq" id="WP_253483927.1">
    <property type="nucleotide sequence ID" value="NZ_JALJXV010000011.1"/>
</dbReference>
<feature type="domain" description="ABC transporter" evidence="3">
    <location>
        <begin position="4"/>
        <end position="201"/>
    </location>
</feature>
<proteinExistence type="predicted"/>
<dbReference type="AlphaFoldDB" id="A0AAE3KCF2"/>
<dbReference type="GO" id="GO:0016887">
    <property type="term" value="F:ATP hydrolysis activity"/>
    <property type="evidence" value="ECO:0007669"/>
    <property type="project" value="InterPro"/>
</dbReference>
<name>A0AAE3KCF2_9GAMM</name>
<dbReference type="PANTHER" id="PTHR43119">
    <property type="entry name" value="ABC TRANSPORT PROTEIN ATP-BINDING COMPONENT-RELATED"/>
    <property type="match status" value="1"/>
</dbReference>
<dbReference type="EMBL" id="JALJXV010000011">
    <property type="protein sequence ID" value="MCP1676790.1"/>
    <property type="molecule type" value="Genomic_DNA"/>
</dbReference>
<dbReference type="SMART" id="SM00382">
    <property type="entry name" value="AAA"/>
    <property type="match status" value="1"/>
</dbReference>
<sequence length="202" mass="22012">MDALVIEDLTVGPLRKVSLTVQPGEIVCLSGPSGSGKSRLLRAVADLEAHGGDALIGHDRQSGVAAHHWRGWVMLVPAESAWWAETVAAHFVEPLPGSLDGFGLSDSVLAWEVSRLSSGEKQRLAVLRALSLMPRALLLDEPTANLDGDTTRRVETWLRDYAGRMGIPVLWVAHDPAQIERVAHRHFTIRGEALREIPCRVA</sequence>
<dbReference type="Pfam" id="PF00005">
    <property type="entry name" value="ABC_tran"/>
    <property type="match status" value="1"/>
</dbReference>
<accession>A0AAE3KCF2</accession>
<dbReference type="PROSITE" id="PS00211">
    <property type="entry name" value="ABC_TRANSPORTER_1"/>
    <property type="match status" value="1"/>
</dbReference>
<evidence type="ECO:0000256" key="2">
    <source>
        <dbReference type="ARBA" id="ARBA00022840"/>
    </source>
</evidence>
<dbReference type="InterPro" id="IPR003593">
    <property type="entry name" value="AAA+_ATPase"/>
</dbReference>
<reference evidence="4" key="1">
    <citation type="submission" date="2022-03" db="EMBL/GenBank/DDBJ databases">
        <title>Genomic Encyclopedia of Type Strains, Phase III (KMG-III): the genomes of soil and plant-associated and newly described type strains.</title>
        <authorList>
            <person name="Whitman W."/>
        </authorList>
    </citation>
    <scope>NUCLEOTIDE SEQUENCE</scope>
    <source>
        <strain evidence="4">ANL 6-2</strain>
    </source>
</reference>
<evidence type="ECO:0000313" key="5">
    <source>
        <dbReference type="Proteomes" id="UP001205843"/>
    </source>
</evidence>
<dbReference type="SUPFAM" id="SSF52540">
    <property type="entry name" value="P-loop containing nucleoside triphosphate hydrolases"/>
    <property type="match status" value="1"/>
</dbReference>
<dbReference type="Proteomes" id="UP001205843">
    <property type="component" value="Unassembled WGS sequence"/>
</dbReference>
<comment type="caution">
    <text evidence="4">The sequence shown here is derived from an EMBL/GenBank/DDBJ whole genome shotgun (WGS) entry which is preliminary data.</text>
</comment>
<organism evidence="4 5">
    <name type="scientific">Natronocella acetinitrilica</name>
    <dbReference type="NCBI Taxonomy" id="414046"/>
    <lineage>
        <taxon>Bacteria</taxon>
        <taxon>Pseudomonadati</taxon>
        <taxon>Pseudomonadota</taxon>
        <taxon>Gammaproteobacteria</taxon>
        <taxon>Chromatiales</taxon>
        <taxon>Ectothiorhodospiraceae</taxon>
        <taxon>Natronocella</taxon>
    </lineage>
</organism>
<dbReference type="Gene3D" id="3.40.50.300">
    <property type="entry name" value="P-loop containing nucleotide triphosphate hydrolases"/>
    <property type="match status" value="1"/>
</dbReference>
<protein>
    <submittedName>
        <fullName evidence="4">ABC-type iron transport system FetAB ATPase subunit</fullName>
    </submittedName>
</protein>
<keyword evidence="5" id="KW-1185">Reference proteome</keyword>
<keyword evidence="2" id="KW-0067">ATP-binding</keyword>
<gene>
    <name evidence="4" type="ORF">J2T57_003963</name>
</gene>
<keyword evidence="1" id="KW-0547">Nucleotide-binding</keyword>
<dbReference type="GO" id="GO:0005524">
    <property type="term" value="F:ATP binding"/>
    <property type="evidence" value="ECO:0007669"/>
    <property type="project" value="UniProtKB-KW"/>
</dbReference>
<dbReference type="InterPro" id="IPR003439">
    <property type="entry name" value="ABC_transporter-like_ATP-bd"/>
</dbReference>
<dbReference type="PROSITE" id="PS50893">
    <property type="entry name" value="ABC_TRANSPORTER_2"/>
    <property type="match status" value="1"/>
</dbReference>
<evidence type="ECO:0000313" key="4">
    <source>
        <dbReference type="EMBL" id="MCP1676790.1"/>
    </source>
</evidence>